<reference evidence="3" key="1">
    <citation type="submission" date="2016-06" db="UniProtKB">
        <authorList>
            <consortium name="WormBaseParasite"/>
        </authorList>
    </citation>
    <scope>IDENTIFICATION</scope>
</reference>
<dbReference type="EMBL" id="UZAN01054083">
    <property type="protein sequence ID" value="VDP90277.1"/>
    <property type="molecule type" value="Genomic_DNA"/>
</dbReference>
<dbReference type="Proteomes" id="UP000272942">
    <property type="component" value="Unassembled WGS sequence"/>
</dbReference>
<organism evidence="3">
    <name type="scientific">Echinostoma caproni</name>
    <dbReference type="NCBI Taxonomy" id="27848"/>
    <lineage>
        <taxon>Eukaryota</taxon>
        <taxon>Metazoa</taxon>
        <taxon>Spiralia</taxon>
        <taxon>Lophotrochozoa</taxon>
        <taxon>Platyhelminthes</taxon>
        <taxon>Trematoda</taxon>
        <taxon>Digenea</taxon>
        <taxon>Plagiorchiida</taxon>
        <taxon>Echinostomata</taxon>
        <taxon>Echinostomatoidea</taxon>
        <taxon>Echinostomatidae</taxon>
        <taxon>Echinostoma</taxon>
    </lineage>
</organism>
<sequence>MESCPNRALERCLASLDFLSGLVPGQPIVPYSFIPAGSSVALGHTLSDWLISAWTNPSRGLATSEVMLHLLVTINNHWLGGMGNPQDFPGHNDLIKWSADPSSFANHVIKQGFSCSSLDDAGMDCTRRNLLPHAPLVV</sequence>
<protein>
    <submittedName>
        <fullName evidence="3">Myotubularin phosphatase domain-containing protein</fullName>
    </submittedName>
</protein>
<dbReference type="WBParaSite" id="ECPE_0001304301-mRNA-1">
    <property type="protein sequence ID" value="ECPE_0001304301-mRNA-1"/>
    <property type="gene ID" value="ECPE_0001304301"/>
</dbReference>
<dbReference type="AlphaFoldDB" id="A0A183B1C0"/>
<evidence type="ECO:0000313" key="3">
    <source>
        <dbReference type="WBParaSite" id="ECPE_0001304301-mRNA-1"/>
    </source>
</evidence>
<accession>A0A183B1C0</accession>
<proteinExistence type="predicted"/>
<keyword evidence="2" id="KW-1185">Reference proteome</keyword>
<gene>
    <name evidence="1" type="ORF">ECPE_LOCUS13005</name>
</gene>
<reference evidence="1 2" key="2">
    <citation type="submission" date="2018-11" db="EMBL/GenBank/DDBJ databases">
        <authorList>
            <consortium name="Pathogen Informatics"/>
        </authorList>
    </citation>
    <scope>NUCLEOTIDE SEQUENCE [LARGE SCALE GENOMIC DNA]</scope>
    <source>
        <strain evidence="1 2">Egypt</strain>
    </source>
</reference>
<evidence type="ECO:0000313" key="1">
    <source>
        <dbReference type="EMBL" id="VDP90277.1"/>
    </source>
</evidence>
<name>A0A183B1C0_9TREM</name>
<evidence type="ECO:0000313" key="2">
    <source>
        <dbReference type="Proteomes" id="UP000272942"/>
    </source>
</evidence>